<dbReference type="GO" id="GO:0042391">
    <property type="term" value="P:regulation of membrane potential"/>
    <property type="evidence" value="ECO:0007669"/>
    <property type="project" value="TreeGrafter"/>
</dbReference>
<keyword evidence="6 7" id="KW-0472">Membrane</keyword>
<dbReference type="SUPFAM" id="SSF51206">
    <property type="entry name" value="cAMP-binding domain-like"/>
    <property type="match status" value="1"/>
</dbReference>
<feature type="domain" description="Cyclic nucleotide-binding" evidence="8">
    <location>
        <begin position="535"/>
        <end position="600"/>
    </location>
</feature>
<dbReference type="PANTHER" id="PTHR10217">
    <property type="entry name" value="VOLTAGE AND LIGAND GATED POTASSIUM CHANNEL"/>
    <property type="match status" value="1"/>
</dbReference>
<gene>
    <name evidence="9" type="ORF">PGLA1383_LOCUS2592</name>
</gene>
<sequence>MQADVKIHASTASLSHCLQRVCEAEFSLVAAREALSTLCVQASYTDPSYTQTNGTEEQTRYTACAAPSPLLPEVPCQVPQCFPDAGLSLHVKPSMLSRVSTPAMDMVMLKPKSDRIKDSGGLPRATTWDLSSANGSKKHFGQRSATVTELKQRRLSWNNPGDTAIAATADRPSHVQLPGFMRVAALRPDSQGRLAWMFAGLILTIYEAFAIPLYLSFEIESTGALFWFTSITNTYFIMDIPLQFLTGFLDGRGILILDLRRIICRYVRTWLFLDLMAALPWEWFTASFSVLNGGSTTIRGARLVRLIRILRLLRLLRLMKLQSYTLAMEQHIESNRLAVFALEVLRLLFALSVIIHWGACLFHAVGARDTGDKTWIDALPAEVSRDKLQTYTWSLYFTMATMSTVGYGDIAPQSFFEVQFTIVLLGFSTLVFSSLMGVLMELIGNLRSQARDKNIKRMALARYLKWRAVPAPVVAKIRQYMIFTWTVQEGFDQYEKTFLSMIPAVLQSELCFHIFGKVLKESPFLAWLAGYTVCLKKLSVLVQSSIFEKNDIIFRKGAVNDEITIIISGCVRISQNETLHESAGSGVLNVASSSSQGIFGAPSRMISRVISTVKTVAIGEGAEFIAEDVTNTRKYPYTDCPVFQRAITNLQLKDEAGLALSFCLCCGCFACGLFAYPANLCPVAFIVIRSSSVCWILAV</sequence>
<dbReference type="Gene3D" id="1.10.287.630">
    <property type="entry name" value="Helix hairpin bin"/>
    <property type="match status" value="1"/>
</dbReference>
<keyword evidence="10" id="KW-1185">Reference proteome</keyword>
<comment type="subcellular location">
    <subcellularLocation>
        <location evidence="1">Membrane</location>
        <topology evidence="1">Multi-pass membrane protein</topology>
    </subcellularLocation>
</comment>
<dbReference type="InterPro" id="IPR050818">
    <property type="entry name" value="KCNH_animal-type"/>
</dbReference>
<evidence type="ECO:0000256" key="3">
    <source>
        <dbReference type="ARBA" id="ARBA00022692"/>
    </source>
</evidence>
<evidence type="ECO:0000256" key="1">
    <source>
        <dbReference type="ARBA" id="ARBA00004141"/>
    </source>
</evidence>
<feature type="transmembrane region" description="Helical" evidence="7">
    <location>
        <begin position="337"/>
        <end position="359"/>
    </location>
</feature>
<dbReference type="InterPro" id="IPR018490">
    <property type="entry name" value="cNMP-bd_dom_sf"/>
</dbReference>
<reference evidence="9" key="1">
    <citation type="submission" date="2021-02" db="EMBL/GenBank/DDBJ databases">
        <authorList>
            <person name="Dougan E. K."/>
            <person name="Rhodes N."/>
            <person name="Thang M."/>
            <person name="Chan C."/>
        </authorList>
    </citation>
    <scope>NUCLEOTIDE SEQUENCE</scope>
</reference>
<evidence type="ECO:0000256" key="7">
    <source>
        <dbReference type="SAM" id="Phobius"/>
    </source>
</evidence>
<dbReference type="SUPFAM" id="SSF81324">
    <property type="entry name" value="Voltage-gated potassium channels"/>
    <property type="match status" value="1"/>
</dbReference>
<dbReference type="EMBL" id="CAJNNV010000817">
    <property type="protein sequence ID" value="CAE8583636.1"/>
    <property type="molecule type" value="Genomic_DNA"/>
</dbReference>
<feature type="transmembrane region" description="Helical" evidence="7">
    <location>
        <begin position="270"/>
        <end position="291"/>
    </location>
</feature>
<name>A0A813DDI9_POLGL</name>
<dbReference type="AlphaFoldDB" id="A0A813DDI9"/>
<evidence type="ECO:0000256" key="4">
    <source>
        <dbReference type="ARBA" id="ARBA00022989"/>
    </source>
</evidence>
<evidence type="ECO:0000313" key="10">
    <source>
        <dbReference type="Proteomes" id="UP000654075"/>
    </source>
</evidence>
<dbReference type="Pfam" id="PF00520">
    <property type="entry name" value="Ion_trans"/>
    <property type="match status" value="1"/>
</dbReference>
<proteinExistence type="predicted"/>
<keyword evidence="4 7" id="KW-1133">Transmembrane helix</keyword>
<dbReference type="GO" id="GO:0005249">
    <property type="term" value="F:voltage-gated potassium channel activity"/>
    <property type="evidence" value="ECO:0007669"/>
    <property type="project" value="TreeGrafter"/>
</dbReference>
<evidence type="ECO:0000256" key="5">
    <source>
        <dbReference type="ARBA" id="ARBA00023065"/>
    </source>
</evidence>
<evidence type="ECO:0000313" key="9">
    <source>
        <dbReference type="EMBL" id="CAE8583636.1"/>
    </source>
</evidence>
<dbReference type="InterPro" id="IPR005821">
    <property type="entry name" value="Ion_trans_dom"/>
</dbReference>
<organism evidence="9 10">
    <name type="scientific">Polarella glacialis</name>
    <name type="common">Dinoflagellate</name>
    <dbReference type="NCBI Taxonomy" id="89957"/>
    <lineage>
        <taxon>Eukaryota</taxon>
        <taxon>Sar</taxon>
        <taxon>Alveolata</taxon>
        <taxon>Dinophyceae</taxon>
        <taxon>Suessiales</taxon>
        <taxon>Suessiaceae</taxon>
        <taxon>Polarella</taxon>
    </lineage>
</organism>
<keyword evidence="2" id="KW-0813">Transport</keyword>
<dbReference type="InterPro" id="IPR000595">
    <property type="entry name" value="cNMP-bd_dom"/>
</dbReference>
<dbReference type="InterPro" id="IPR014710">
    <property type="entry name" value="RmlC-like_jellyroll"/>
</dbReference>
<keyword evidence="3 7" id="KW-0812">Transmembrane</keyword>
<keyword evidence="5" id="KW-0406">Ion transport</keyword>
<feature type="transmembrane region" description="Helical" evidence="7">
    <location>
        <begin position="656"/>
        <end position="676"/>
    </location>
</feature>
<feature type="transmembrane region" description="Helical" evidence="7">
    <location>
        <begin position="227"/>
        <end position="249"/>
    </location>
</feature>
<evidence type="ECO:0000259" key="8">
    <source>
        <dbReference type="PROSITE" id="PS50042"/>
    </source>
</evidence>
<dbReference type="PROSITE" id="PS50042">
    <property type="entry name" value="CNMP_BINDING_3"/>
    <property type="match status" value="1"/>
</dbReference>
<dbReference type="GO" id="GO:0005886">
    <property type="term" value="C:plasma membrane"/>
    <property type="evidence" value="ECO:0007669"/>
    <property type="project" value="TreeGrafter"/>
</dbReference>
<comment type="caution">
    <text evidence="9">The sequence shown here is derived from an EMBL/GenBank/DDBJ whole genome shotgun (WGS) entry which is preliminary data.</text>
</comment>
<protein>
    <recommendedName>
        <fullName evidence="8">Cyclic nucleotide-binding domain-containing protein</fullName>
    </recommendedName>
</protein>
<evidence type="ECO:0000256" key="2">
    <source>
        <dbReference type="ARBA" id="ARBA00022448"/>
    </source>
</evidence>
<dbReference type="Gene3D" id="1.10.287.70">
    <property type="match status" value="1"/>
</dbReference>
<dbReference type="Proteomes" id="UP000654075">
    <property type="component" value="Unassembled WGS sequence"/>
</dbReference>
<accession>A0A813DDI9</accession>
<evidence type="ECO:0000256" key="6">
    <source>
        <dbReference type="ARBA" id="ARBA00023136"/>
    </source>
</evidence>
<dbReference type="PANTHER" id="PTHR10217:SF435">
    <property type="entry name" value="POTASSIUM VOLTAGE-GATED CHANNEL PROTEIN EAG"/>
    <property type="match status" value="1"/>
</dbReference>
<dbReference type="OrthoDB" id="417811at2759"/>
<dbReference type="Gene3D" id="2.60.120.10">
    <property type="entry name" value="Jelly Rolls"/>
    <property type="match status" value="1"/>
</dbReference>
<feature type="transmembrane region" description="Helical" evidence="7">
    <location>
        <begin position="422"/>
        <end position="443"/>
    </location>
</feature>
<feature type="transmembrane region" description="Helical" evidence="7">
    <location>
        <begin position="194"/>
        <end position="215"/>
    </location>
</feature>